<name>A0A085NCH2_9BILA</name>
<evidence type="ECO:0000313" key="3">
    <source>
        <dbReference type="Proteomes" id="UP000030764"/>
    </source>
</evidence>
<dbReference type="InterPro" id="IPR036397">
    <property type="entry name" value="RNaseH_sf"/>
</dbReference>
<dbReference type="EMBL" id="KL367517">
    <property type="protein sequence ID" value="KFD67168.1"/>
    <property type="molecule type" value="Genomic_DNA"/>
</dbReference>
<sequence length="69" mass="7918">MTADKVMPYYEGYDLVFMNDGAPAHYAASVRNYLNELSSTFVDWEKGAKRSSDLTTPNFFRWGSIRSQL</sequence>
<dbReference type="Gene3D" id="3.30.420.10">
    <property type="entry name" value="Ribonuclease H-like superfamily/Ribonuclease H"/>
    <property type="match status" value="1"/>
</dbReference>
<dbReference type="Proteomes" id="UP000030758">
    <property type="component" value="Unassembled WGS sequence"/>
</dbReference>
<proteinExistence type="predicted"/>
<evidence type="ECO:0008006" key="4">
    <source>
        <dbReference type="Google" id="ProtNLM"/>
    </source>
</evidence>
<accession>A0A085NCH2</accession>
<dbReference type="Proteomes" id="UP000030764">
    <property type="component" value="Unassembled WGS sequence"/>
</dbReference>
<evidence type="ECO:0000313" key="2">
    <source>
        <dbReference type="EMBL" id="KFD67168.1"/>
    </source>
</evidence>
<dbReference type="AlphaFoldDB" id="A0A085NCH2"/>
<organism evidence="2">
    <name type="scientific">Trichuris suis</name>
    <name type="common">pig whipworm</name>
    <dbReference type="NCBI Taxonomy" id="68888"/>
    <lineage>
        <taxon>Eukaryota</taxon>
        <taxon>Metazoa</taxon>
        <taxon>Ecdysozoa</taxon>
        <taxon>Nematoda</taxon>
        <taxon>Enoplea</taxon>
        <taxon>Dorylaimia</taxon>
        <taxon>Trichinellida</taxon>
        <taxon>Trichuridae</taxon>
        <taxon>Trichuris</taxon>
    </lineage>
</organism>
<dbReference type="EMBL" id="KL363327">
    <property type="protein sequence ID" value="KFD47434.1"/>
    <property type="molecule type" value="Genomic_DNA"/>
</dbReference>
<protein>
    <recommendedName>
        <fullName evidence="4">Tc1-like transposase DDE domain-containing protein</fullName>
    </recommendedName>
</protein>
<reference evidence="2 3" key="1">
    <citation type="journal article" date="2014" name="Nat. Genet.">
        <title>Genome and transcriptome of the porcine whipworm Trichuris suis.</title>
        <authorList>
            <person name="Jex A.R."/>
            <person name="Nejsum P."/>
            <person name="Schwarz E.M."/>
            <person name="Hu L."/>
            <person name="Young N.D."/>
            <person name="Hall R.S."/>
            <person name="Korhonen P.K."/>
            <person name="Liao S."/>
            <person name="Thamsborg S."/>
            <person name="Xia J."/>
            <person name="Xu P."/>
            <person name="Wang S."/>
            <person name="Scheerlinck J.P."/>
            <person name="Hofmann A."/>
            <person name="Sternberg P.W."/>
            <person name="Wang J."/>
            <person name="Gasser R.B."/>
        </authorList>
    </citation>
    <scope>NUCLEOTIDE SEQUENCE [LARGE SCALE GENOMIC DNA]</scope>
    <source>
        <strain evidence="2">DCEP-RM93F</strain>
        <strain evidence="1">DCEP-RM93M</strain>
    </source>
</reference>
<keyword evidence="3" id="KW-1185">Reference proteome</keyword>
<evidence type="ECO:0000313" key="1">
    <source>
        <dbReference type="EMBL" id="KFD47434.1"/>
    </source>
</evidence>
<gene>
    <name evidence="1" type="ORF">M513_11703</name>
    <name evidence="2" type="ORF">M514_11703</name>
</gene>
<dbReference type="GO" id="GO:0003676">
    <property type="term" value="F:nucleic acid binding"/>
    <property type="evidence" value="ECO:0007669"/>
    <property type="project" value="InterPro"/>
</dbReference>